<accession>A0A2U8DV96</accession>
<feature type="transmembrane region" description="Helical" evidence="6">
    <location>
        <begin position="12"/>
        <end position="35"/>
    </location>
</feature>
<gene>
    <name evidence="7" type="ORF">B9W14_18380</name>
</gene>
<keyword evidence="5 6" id="KW-0472">Membrane</keyword>
<comment type="subcellular location">
    <subcellularLocation>
        <location evidence="1">Cell membrane</location>
        <topology evidence="1">Multi-pass membrane protein</topology>
    </subcellularLocation>
</comment>
<evidence type="ECO:0000256" key="6">
    <source>
        <dbReference type="SAM" id="Phobius"/>
    </source>
</evidence>
<keyword evidence="2" id="KW-1003">Cell membrane</keyword>
<feature type="transmembrane region" description="Helical" evidence="6">
    <location>
        <begin position="247"/>
        <end position="265"/>
    </location>
</feature>
<feature type="transmembrane region" description="Helical" evidence="6">
    <location>
        <begin position="433"/>
        <end position="456"/>
    </location>
</feature>
<keyword evidence="3 6" id="KW-0812">Transmembrane</keyword>
<feature type="transmembrane region" description="Helical" evidence="6">
    <location>
        <begin position="380"/>
        <end position="413"/>
    </location>
</feature>
<evidence type="ECO:0000256" key="1">
    <source>
        <dbReference type="ARBA" id="ARBA00004651"/>
    </source>
</evidence>
<evidence type="ECO:0000313" key="8">
    <source>
        <dbReference type="Proteomes" id="UP000244910"/>
    </source>
</evidence>
<dbReference type="PANTHER" id="PTHR30250">
    <property type="entry name" value="PST FAMILY PREDICTED COLANIC ACID TRANSPORTER"/>
    <property type="match status" value="1"/>
</dbReference>
<evidence type="ECO:0000313" key="7">
    <source>
        <dbReference type="EMBL" id="AWI06381.1"/>
    </source>
</evidence>
<evidence type="ECO:0000256" key="2">
    <source>
        <dbReference type="ARBA" id="ARBA00022475"/>
    </source>
</evidence>
<feature type="transmembrane region" description="Helical" evidence="6">
    <location>
        <begin position="128"/>
        <end position="147"/>
    </location>
</feature>
<evidence type="ECO:0000256" key="4">
    <source>
        <dbReference type="ARBA" id="ARBA00022989"/>
    </source>
</evidence>
<feature type="transmembrane region" description="Helical" evidence="6">
    <location>
        <begin position="47"/>
        <end position="72"/>
    </location>
</feature>
<proteinExistence type="predicted"/>
<dbReference type="RefSeq" id="WP_032077249.1">
    <property type="nucleotide sequence ID" value="NZ_CP020953.1"/>
</dbReference>
<organism evidence="7 8">
    <name type="scientific">Clostridium drakei</name>
    <dbReference type="NCBI Taxonomy" id="332101"/>
    <lineage>
        <taxon>Bacteria</taxon>
        <taxon>Bacillati</taxon>
        <taxon>Bacillota</taxon>
        <taxon>Clostridia</taxon>
        <taxon>Eubacteriales</taxon>
        <taxon>Clostridiaceae</taxon>
        <taxon>Clostridium</taxon>
    </lineage>
</organism>
<dbReference type="GO" id="GO:0005886">
    <property type="term" value="C:plasma membrane"/>
    <property type="evidence" value="ECO:0007669"/>
    <property type="project" value="UniProtKB-SubCell"/>
</dbReference>
<feature type="transmembrane region" description="Helical" evidence="6">
    <location>
        <begin position="463"/>
        <end position="486"/>
    </location>
</feature>
<dbReference type="KEGG" id="cdrk:B9W14_18380"/>
<feature type="transmembrane region" description="Helical" evidence="6">
    <location>
        <begin position="340"/>
        <end position="359"/>
    </location>
</feature>
<feature type="transmembrane region" description="Helical" evidence="6">
    <location>
        <begin position="312"/>
        <end position="334"/>
    </location>
</feature>
<feature type="transmembrane region" description="Helical" evidence="6">
    <location>
        <begin position="93"/>
        <end position="116"/>
    </location>
</feature>
<dbReference type="OrthoDB" id="8609648at2"/>
<dbReference type="PANTHER" id="PTHR30250:SF11">
    <property type="entry name" value="O-ANTIGEN TRANSPORTER-RELATED"/>
    <property type="match status" value="1"/>
</dbReference>
<dbReference type="InterPro" id="IPR050833">
    <property type="entry name" value="Poly_Biosynth_Transport"/>
</dbReference>
<protein>
    <submittedName>
        <fullName evidence="7">Polysaccharide biosynthesis protein</fullName>
    </submittedName>
</protein>
<dbReference type="AlphaFoldDB" id="A0A2U8DV96"/>
<evidence type="ECO:0000256" key="5">
    <source>
        <dbReference type="ARBA" id="ARBA00023136"/>
    </source>
</evidence>
<feature type="transmembrane region" description="Helical" evidence="6">
    <location>
        <begin position="271"/>
        <end position="291"/>
    </location>
</feature>
<dbReference type="InterPro" id="IPR002797">
    <property type="entry name" value="Polysacc_synth"/>
</dbReference>
<sequence length="510" mass="58091">MKFERTKNSSRNIIYGIANRIVSILFPFIIRTIIIKVLGEEYLGLNSLFASILQVLNLSELGFGTAMIFSMYEPIAKDNEEEICALLNLYRKIYRLIGVGILFVGLSLLPFIKYIISGSYPKDINIYFLYFLYLVNTSISYLLFAYKKSLLTAHQRSDLIEKVGVSVRIVISIIQLILLIEFKSFILYVISNIVCTVTDNIICSILVDRRYPQYRCRGILNKAVTLVIAKRVGALAFQKIGNTVSTSLDNIIISAFLGLSTVGIYGNYCYIISAITAFLTLIYGAITAGIGNSIIVETKEKNYRDFNKLTFINAWIVGWCSICLVCLYQPFMMIWVGSSLMLEFTTVILLVAYFYITLIRKIVQTYKDADGMWWEDKFRPLVGCGINLIFNIVLVSKIGINGVIISTIISYFFIEMPWETNVLFKNYFQKSELIYYFKLVIYTVVICLVGALTYYVCSMVPGYGVICFISKIIVCVIIPNVIFLIISFRSTEFQYVFGMAKRLIIKKKLA</sequence>
<keyword evidence="8" id="KW-1185">Reference proteome</keyword>
<feature type="transmembrane region" description="Helical" evidence="6">
    <location>
        <begin position="186"/>
        <end position="207"/>
    </location>
</feature>
<dbReference type="Pfam" id="PF01943">
    <property type="entry name" value="Polysacc_synt"/>
    <property type="match status" value="1"/>
</dbReference>
<feature type="transmembrane region" description="Helical" evidence="6">
    <location>
        <begin position="159"/>
        <end position="180"/>
    </location>
</feature>
<keyword evidence="4 6" id="KW-1133">Transmembrane helix</keyword>
<name>A0A2U8DV96_9CLOT</name>
<reference evidence="8" key="1">
    <citation type="submission" date="2017-04" db="EMBL/GenBank/DDBJ databases">
        <authorList>
            <person name="Song Y."/>
            <person name="Cho B.-K."/>
        </authorList>
    </citation>
    <scope>NUCLEOTIDE SEQUENCE [LARGE SCALE GENOMIC DNA]</scope>
    <source>
        <strain evidence="8">SL1</strain>
    </source>
</reference>
<dbReference type="EMBL" id="CP020953">
    <property type="protein sequence ID" value="AWI06381.1"/>
    <property type="molecule type" value="Genomic_DNA"/>
</dbReference>
<evidence type="ECO:0000256" key="3">
    <source>
        <dbReference type="ARBA" id="ARBA00022692"/>
    </source>
</evidence>
<dbReference type="Proteomes" id="UP000244910">
    <property type="component" value="Chromosome"/>
</dbReference>